<sequence>MRLKKQKKKALRRCLWMNGRPSRIKREPKWNSTFVRQMRELTGRKDTFCTSPRLRMPLLMMLLVTITSANLLMTSRPSWRLTLEIWAARDVVVEVHEVAEVAVGRLLLPDHLVNAGQTRSEECLSLTWTTQRLSQPWLKLHRQLLAHPGGSLLHGSLSKRLAC</sequence>
<dbReference type="EMBL" id="HBUE01246014">
    <property type="protein sequence ID" value="CAG6552080.1"/>
    <property type="molecule type" value="Transcribed_RNA"/>
</dbReference>
<proteinExistence type="predicted"/>
<accession>A0A8D8ICT9</accession>
<protein>
    <submittedName>
        <fullName evidence="1">(northern house mosquito) hypothetical protein</fullName>
    </submittedName>
</protein>
<evidence type="ECO:0000313" key="1">
    <source>
        <dbReference type="EMBL" id="CAG6552080.1"/>
    </source>
</evidence>
<reference evidence="1" key="1">
    <citation type="submission" date="2021-05" db="EMBL/GenBank/DDBJ databases">
        <authorList>
            <person name="Alioto T."/>
            <person name="Alioto T."/>
            <person name="Gomez Garrido J."/>
        </authorList>
    </citation>
    <scope>NUCLEOTIDE SEQUENCE</scope>
</reference>
<name>A0A8D8ICT9_CULPI</name>
<organism evidence="1">
    <name type="scientific">Culex pipiens</name>
    <name type="common">House mosquito</name>
    <dbReference type="NCBI Taxonomy" id="7175"/>
    <lineage>
        <taxon>Eukaryota</taxon>
        <taxon>Metazoa</taxon>
        <taxon>Ecdysozoa</taxon>
        <taxon>Arthropoda</taxon>
        <taxon>Hexapoda</taxon>
        <taxon>Insecta</taxon>
        <taxon>Pterygota</taxon>
        <taxon>Neoptera</taxon>
        <taxon>Endopterygota</taxon>
        <taxon>Diptera</taxon>
        <taxon>Nematocera</taxon>
        <taxon>Culicoidea</taxon>
        <taxon>Culicidae</taxon>
        <taxon>Culicinae</taxon>
        <taxon>Culicini</taxon>
        <taxon>Culex</taxon>
        <taxon>Culex</taxon>
    </lineage>
</organism>
<dbReference type="AlphaFoldDB" id="A0A8D8ICT9"/>
<dbReference type="EMBL" id="HBUE01353127">
    <property type="protein sequence ID" value="CAG6604385.1"/>
    <property type="molecule type" value="Transcribed_RNA"/>
</dbReference>